<dbReference type="InterPro" id="IPR044677">
    <property type="entry name" value="SLC25A3/Pic2/Mir1-like"/>
</dbReference>
<comment type="subcellular location">
    <subcellularLocation>
        <location evidence="1">Mitochondrion inner membrane</location>
        <topology evidence="1">Multi-pass membrane protein</topology>
    </subcellularLocation>
</comment>
<keyword evidence="5" id="KW-0677">Repeat</keyword>
<dbReference type="PANTHER" id="PTHR45671:SF10">
    <property type="entry name" value="SOLUTE CARRIER FAMILY 25 MEMBER 3"/>
    <property type="match status" value="1"/>
</dbReference>
<evidence type="ECO:0000256" key="5">
    <source>
        <dbReference type="ARBA" id="ARBA00022737"/>
    </source>
</evidence>
<feature type="repeat" description="Solcar" evidence="10">
    <location>
        <begin position="157"/>
        <end position="268"/>
    </location>
</feature>
<evidence type="ECO:0000313" key="12">
    <source>
        <dbReference type="EMBL" id="RUP44631.1"/>
    </source>
</evidence>
<comment type="caution">
    <text evidence="12">The sequence shown here is derived from an EMBL/GenBank/DDBJ whole genome shotgun (WGS) entry which is preliminary data.</text>
</comment>
<evidence type="ECO:0000256" key="2">
    <source>
        <dbReference type="ARBA" id="ARBA00006375"/>
    </source>
</evidence>
<gene>
    <name evidence="12" type="ORF">BC936DRAFT_149198</name>
</gene>
<dbReference type="AlphaFoldDB" id="A0A433D1D0"/>
<keyword evidence="7" id="KW-1133">Transmembrane helix</keyword>
<dbReference type="GO" id="GO:1990547">
    <property type="term" value="P:mitochondrial phosphate ion transmembrane transport"/>
    <property type="evidence" value="ECO:0007669"/>
    <property type="project" value="InterPro"/>
</dbReference>
<keyword evidence="13" id="KW-1185">Reference proteome</keyword>
<sequence length="384" mass="41626">MPLIPFLPSSTLAAPAFANTPLSLAASRARDTSQQVPRAASPAFPMSTVVASSINEKAFVTAAPLELYSGQFFLACAVGGALACGPTHALVTPLDLVKCRRQVDASIYKSNMAGWRIIYNAEGLRGIFTGWGPTFYFKYKYAQLAGEKLAHKYRTTLYLAASASGELIADVLLCPMEALKVRMQTSIPPFAKTGREGFNKIYATEGLNGTSHGSGTSITELMIMLLRLALALLHPHRPSFFRGIVPLWSRQVPYTMMKFASFERTVEYIYTKLSRPKAEYNIVQQLGVSFVGGYIAGVFCAVVSHPADTLVSKLNNIPRGPGESTSALTTKLIKDLGMRGLWRGLGTRIIMIGTLTALQWLIYDTFKSAVGLPTTGAAAHNDDE</sequence>
<dbReference type="GO" id="GO:0005315">
    <property type="term" value="F:phosphate transmembrane transporter activity"/>
    <property type="evidence" value="ECO:0007669"/>
    <property type="project" value="InterPro"/>
</dbReference>
<organism evidence="12 13">
    <name type="scientific">Jimgerdemannia flammicorona</name>
    <dbReference type="NCBI Taxonomy" id="994334"/>
    <lineage>
        <taxon>Eukaryota</taxon>
        <taxon>Fungi</taxon>
        <taxon>Fungi incertae sedis</taxon>
        <taxon>Mucoromycota</taxon>
        <taxon>Mucoromycotina</taxon>
        <taxon>Endogonomycetes</taxon>
        <taxon>Endogonales</taxon>
        <taxon>Endogonaceae</taxon>
        <taxon>Jimgerdemannia</taxon>
    </lineage>
</organism>
<evidence type="ECO:0000256" key="9">
    <source>
        <dbReference type="ARBA" id="ARBA00023136"/>
    </source>
</evidence>
<evidence type="ECO:0000256" key="8">
    <source>
        <dbReference type="ARBA" id="ARBA00023128"/>
    </source>
</evidence>
<evidence type="ECO:0000256" key="4">
    <source>
        <dbReference type="ARBA" id="ARBA00022692"/>
    </source>
</evidence>
<dbReference type="InterPro" id="IPR018108">
    <property type="entry name" value="MCP_transmembrane"/>
</dbReference>
<reference evidence="12 13" key="1">
    <citation type="journal article" date="2018" name="New Phytol.">
        <title>Phylogenomics of Endogonaceae and evolution of mycorrhizas within Mucoromycota.</title>
        <authorList>
            <person name="Chang Y."/>
            <person name="Desiro A."/>
            <person name="Na H."/>
            <person name="Sandor L."/>
            <person name="Lipzen A."/>
            <person name="Clum A."/>
            <person name="Barry K."/>
            <person name="Grigoriev I.V."/>
            <person name="Martin F.M."/>
            <person name="Stajich J.E."/>
            <person name="Smith M.E."/>
            <person name="Bonito G."/>
            <person name="Spatafora J.W."/>
        </authorList>
    </citation>
    <scope>NUCLEOTIDE SEQUENCE [LARGE SCALE GENOMIC DNA]</scope>
    <source>
        <strain evidence="12 13">GMNB39</strain>
    </source>
</reference>
<evidence type="ECO:0000256" key="10">
    <source>
        <dbReference type="PROSITE-ProRule" id="PRU00282"/>
    </source>
</evidence>
<evidence type="ECO:0000256" key="3">
    <source>
        <dbReference type="ARBA" id="ARBA00022448"/>
    </source>
</evidence>
<dbReference type="Proteomes" id="UP000268093">
    <property type="component" value="Unassembled WGS sequence"/>
</dbReference>
<evidence type="ECO:0000256" key="6">
    <source>
        <dbReference type="ARBA" id="ARBA00022792"/>
    </source>
</evidence>
<dbReference type="OrthoDB" id="427452at2759"/>
<dbReference type="Pfam" id="PF00153">
    <property type="entry name" value="Mito_carr"/>
    <property type="match status" value="3"/>
</dbReference>
<keyword evidence="4 10" id="KW-0812">Transmembrane</keyword>
<comment type="similarity">
    <text evidence="2 11">Belongs to the mitochondrial carrier (TC 2.A.29) family.</text>
</comment>
<feature type="repeat" description="Solcar" evidence="10">
    <location>
        <begin position="71"/>
        <end position="155"/>
    </location>
</feature>
<dbReference type="GO" id="GO:0005743">
    <property type="term" value="C:mitochondrial inner membrane"/>
    <property type="evidence" value="ECO:0007669"/>
    <property type="project" value="UniProtKB-SubCell"/>
</dbReference>
<dbReference type="PROSITE" id="PS50920">
    <property type="entry name" value="SOLCAR"/>
    <property type="match status" value="3"/>
</dbReference>
<evidence type="ECO:0000256" key="7">
    <source>
        <dbReference type="ARBA" id="ARBA00022989"/>
    </source>
</evidence>
<feature type="repeat" description="Solcar" evidence="10">
    <location>
        <begin position="284"/>
        <end position="369"/>
    </location>
</feature>
<keyword evidence="9 10" id="KW-0472">Membrane</keyword>
<dbReference type="InterPro" id="IPR023395">
    <property type="entry name" value="MCP_dom_sf"/>
</dbReference>
<keyword evidence="3 11" id="KW-0813">Transport</keyword>
<dbReference type="EMBL" id="RBNI01008579">
    <property type="protein sequence ID" value="RUP44631.1"/>
    <property type="molecule type" value="Genomic_DNA"/>
</dbReference>
<proteinExistence type="inferred from homology"/>
<evidence type="ECO:0000256" key="1">
    <source>
        <dbReference type="ARBA" id="ARBA00004448"/>
    </source>
</evidence>
<dbReference type="SUPFAM" id="SSF103506">
    <property type="entry name" value="Mitochondrial carrier"/>
    <property type="match status" value="1"/>
</dbReference>
<name>A0A433D1D0_9FUNG</name>
<dbReference type="Gene3D" id="1.50.40.10">
    <property type="entry name" value="Mitochondrial carrier domain"/>
    <property type="match status" value="2"/>
</dbReference>
<accession>A0A433D1D0</accession>
<evidence type="ECO:0000313" key="13">
    <source>
        <dbReference type="Proteomes" id="UP000268093"/>
    </source>
</evidence>
<keyword evidence="8" id="KW-0496">Mitochondrion</keyword>
<keyword evidence="6" id="KW-0999">Mitochondrion inner membrane</keyword>
<evidence type="ECO:0000256" key="11">
    <source>
        <dbReference type="RuleBase" id="RU000488"/>
    </source>
</evidence>
<dbReference type="PANTHER" id="PTHR45671">
    <property type="entry name" value="SOLUTE CARRIER FAMILY 25 (MITOCHONDRIAL CARRIER PHOSPHATE CARRIER), MEMBER 3, LIKE-RELATED-RELATED"/>
    <property type="match status" value="1"/>
</dbReference>
<protein>
    <submittedName>
        <fullName evidence="12">Mitochondrial carrier domain-containing protein</fullName>
    </submittedName>
</protein>